<dbReference type="InterPro" id="IPR050312">
    <property type="entry name" value="IolE/XylAMocC-like"/>
</dbReference>
<keyword evidence="2" id="KW-0413">Isomerase</keyword>
<protein>
    <submittedName>
        <fullName evidence="2">Sugar phosphate isomerase/epimerase</fullName>
    </submittedName>
</protein>
<evidence type="ECO:0000259" key="1">
    <source>
        <dbReference type="Pfam" id="PF01261"/>
    </source>
</evidence>
<organism evidence="2 3">
    <name type="scientific">Candidatus Caccousia avicola</name>
    <dbReference type="NCBI Taxonomy" id="2840721"/>
    <lineage>
        <taxon>Bacteria</taxon>
        <taxon>Bacillati</taxon>
        <taxon>Bacillota</taxon>
        <taxon>Clostridia</taxon>
        <taxon>Eubacteriales</taxon>
        <taxon>Oscillospiraceae</taxon>
        <taxon>Oscillospiraceae incertae sedis</taxon>
        <taxon>Candidatus Caccousia</taxon>
    </lineage>
</organism>
<accession>A0A9D1AKT6</accession>
<dbReference type="PANTHER" id="PTHR12110:SF41">
    <property type="entry name" value="INOSOSE DEHYDRATASE"/>
    <property type="match status" value="1"/>
</dbReference>
<comment type="caution">
    <text evidence="2">The sequence shown here is derived from an EMBL/GenBank/DDBJ whole genome shotgun (WGS) entry which is preliminary data.</text>
</comment>
<reference evidence="2" key="1">
    <citation type="submission" date="2020-10" db="EMBL/GenBank/DDBJ databases">
        <authorList>
            <person name="Gilroy R."/>
        </authorList>
    </citation>
    <scope>NUCLEOTIDE SEQUENCE</scope>
    <source>
        <strain evidence="2">ChiSxjej1B13-7958</strain>
    </source>
</reference>
<evidence type="ECO:0000313" key="2">
    <source>
        <dbReference type="EMBL" id="HIR46536.1"/>
    </source>
</evidence>
<evidence type="ECO:0000313" key="3">
    <source>
        <dbReference type="Proteomes" id="UP000824242"/>
    </source>
</evidence>
<dbReference type="PANTHER" id="PTHR12110">
    <property type="entry name" value="HYDROXYPYRUVATE ISOMERASE"/>
    <property type="match status" value="1"/>
</dbReference>
<proteinExistence type="predicted"/>
<dbReference type="SUPFAM" id="SSF51658">
    <property type="entry name" value="Xylose isomerase-like"/>
    <property type="match status" value="1"/>
</dbReference>
<dbReference type="Pfam" id="PF01261">
    <property type="entry name" value="AP_endonuc_2"/>
    <property type="match status" value="1"/>
</dbReference>
<feature type="domain" description="Xylose isomerase-like TIM barrel" evidence="1">
    <location>
        <begin position="3"/>
        <end position="234"/>
    </location>
</feature>
<reference evidence="2" key="2">
    <citation type="journal article" date="2021" name="PeerJ">
        <title>Extensive microbial diversity within the chicken gut microbiome revealed by metagenomics and culture.</title>
        <authorList>
            <person name="Gilroy R."/>
            <person name="Ravi A."/>
            <person name="Getino M."/>
            <person name="Pursley I."/>
            <person name="Horton D.L."/>
            <person name="Alikhan N.F."/>
            <person name="Baker D."/>
            <person name="Gharbi K."/>
            <person name="Hall N."/>
            <person name="Watson M."/>
            <person name="Adriaenssens E.M."/>
            <person name="Foster-Nyarko E."/>
            <person name="Jarju S."/>
            <person name="Secka A."/>
            <person name="Antonio M."/>
            <person name="Oren A."/>
            <person name="Chaudhuri R.R."/>
            <person name="La Ragione R."/>
            <person name="Hildebrand F."/>
            <person name="Pallen M.J."/>
        </authorList>
    </citation>
    <scope>NUCLEOTIDE SEQUENCE</scope>
    <source>
        <strain evidence="2">ChiSxjej1B13-7958</strain>
    </source>
</reference>
<dbReference type="GO" id="GO:0016853">
    <property type="term" value="F:isomerase activity"/>
    <property type="evidence" value="ECO:0007669"/>
    <property type="project" value="UniProtKB-KW"/>
</dbReference>
<dbReference type="Proteomes" id="UP000824242">
    <property type="component" value="Unassembled WGS sequence"/>
</dbReference>
<gene>
    <name evidence="2" type="ORF">IAB89_02585</name>
</gene>
<dbReference type="InterPro" id="IPR036237">
    <property type="entry name" value="Xyl_isomerase-like_sf"/>
</dbReference>
<dbReference type="EMBL" id="DVGZ01000027">
    <property type="protein sequence ID" value="HIR46536.1"/>
    <property type="molecule type" value="Genomic_DNA"/>
</dbReference>
<dbReference type="InterPro" id="IPR013022">
    <property type="entry name" value="Xyl_isomerase-like_TIM-brl"/>
</dbReference>
<name>A0A9D1AKT6_9FIRM</name>
<dbReference type="AlphaFoldDB" id="A0A9D1AKT6"/>
<dbReference type="Gene3D" id="3.20.20.150">
    <property type="entry name" value="Divalent-metal-dependent TIM barrel enzymes"/>
    <property type="match status" value="1"/>
</dbReference>
<sequence>MDLLLSMDFRLFELFINTSSELDPSFVRMLRTRLEETGAQVKSLHPFTSGFEGTLFFSEYLRRVEDGLEFYKRYFEAAGMLGAKLLVLHGQRGYREGKITEEEYLERYLRLYRLGQSFGIAVAQENVNQFRSEDPEFIARMRKQLGEECAFVFDIKQAVRAGKDPFAMCRAMGERLVHLHINDNVPGADCLLPGCGTMAYEKLLDLLRDSSYAGDLIIEVYRKNFGEPRELLAAKERVESLCRSFSERVSG</sequence>